<sequence>MILDDELRQHLAEGLVHLDFLRRFLRRTGFVAEIDNLGWPYGMDMNGPGDQIYDAQLEIMLRLLAPGLTSEVIFVSADDEMWAHCHWLEGDVHDEEVVYDIGCVIIIKGQDPQQVAEWRHFIWWCAQRTVQSRIGLSDTIEEPHFIWVLPEALTDDIMAAWDVILSAWEVKQFYEHRKPPHER</sequence>
<dbReference type="Proteomes" id="UP000183508">
    <property type="component" value="Unassembled WGS sequence"/>
</dbReference>
<name>A0A1I7KEB7_9BACL</name>
<dbReference type="AlphaFoldDB" id="A0A1I7KEB7"/>
<reference evidence="2" key="1">
    <citation type="submission" date="2016-10" db="EMBL/GenBank/DDBJ databases">
        <authorList>
            <person name="Varghese N."/>
        </authorList>
    </citation>
    <scope>NUCLEOTIDE SEQUENCE [LARGE SCALE GENOMIC DNA]</scope>
    <source>
        <strain evidence="2">DSM 17980</strain>
    </source>
</reference>
<dbReference type="OrthoDB" id="2374149at2"/>
<dbReference type="EMBL" id="FPBV01000015">
    <property type="protein sequence ID" value="SFU95782.1"/>
    <property type="molecule type" value="Genomic_DNA"/>
</dbReference>
<evidence type="ECO:0000313" key="2">
    <source>
        <dbReference type="Proteomes" id="UP000183508"/>
    </source>
</evidence>
<evidence type="ECO:0000313" key="1">
    <source>
        <dbReference type="EMBL" id="SFU95782.1"/>
    </source>
</evidence>
<protein>
    <submittedName>
        <fullName evidence="1">Uncharacterized protein</fullName>
    </submittedName>
</protein>
<dbReference type="STRING" id="392015.SAMN05421543_11572"/>
<keyword evidence="2" id="KW-1185">Reference proteome</keyword>
<organism evidence="1 2">
    <name type="scientific">Alicyclobacillus macrosporangiidus</name>
    <dbReference type="NCBI Taxonomy" id="392015"/>
    <lineage>
        <taxon>Bacteria</taxon>
        <taxon>Bacillati</taxon>
        <taxon>Bacillota</taxon>
        <taxon>Bacilli</taxon>
        <taxon>Bacillales</taxon>
        <taxon>Alicyclobacillaceae</taxon>
        <taxon>Alicyclobacillus</taxon>
    </lineage>
</organism>
<dbReference type="RefSeq" id="WP_074954058.1">
    <property type="nucleotide sequence ID" value="NZ_FPBV01000015.1"/>
</dbReference>
<accession>A0A1I7KEB7</accession>
<gene>
    <name evidence="1" type="ORF">SAMN05421543_11572</name>
</gene>
<proteinExistence type="predicted"/>